<dbReference type="InterPro" id="IPR012677">
    <property type="entry name" value="Nucleotide-bd_a/b_plait_sf"/>
</dbReference>
<dbReference type="FunFam" id="3.30.70.330:FF:000120">
    <property type="entry name" value="Negative regulator of differentiation 1"/>
    <property type="match status" value="1"/>
</dbReference>
<feature type="domain" description="RRM" evidence="5">
    <location>
        <begin position="414"/>
        <end position="487"/>
    </location>
</feature>
<dbReference type="EMBL" id="VDEP01000104">
    <property type="protein sequence ID" value="KAA1131399.1"/>
    <property type="molecule type" value="Genomic_DNA"/>
</dbReference>
<dbReference type="GO" id="GO:0010494">
    <property type="term" value="C:cytoplasmic stress granule"/>
    <property type="evidence" value="ECO:0007669"/>
    <property type="project" value="TreeGrafter"/>
</dbReference>
<dbReference type="PANTHER" id="PTHR14089:SF8">
    <property type="entry name" value="RNA-BINDING PROTEIN MRN1"/>
    <property type="match status" value="1"/>
</dbReference>
<gene>
    <name evidence="6" type="ORF">PGTUg99_033641</name>
</gene>
<comment type="caution">
    <text evidence="6">The sequence shown here is derived from an EMBL/GenBank/DDBJ whole genome shotgun (WGS) entry which is preliminary data.</text>
</comment>
<dbReference type="GO" id="GO:0000398">
    <property type="term" value="P:mRNA splicing, via spliceosome"/>
    <property type="evidence" value="ECO:0007669"/>
    <property type="project" value="TreeGrafter"/>
</dbReference>
<evidence type="ECO:0000313" key="7">
    <source>
        <dbReference type="Proteomes" id="UP000325313"/>
    </source>
</evidence>
<evidence type="ECO:0000313" key="6">
    <source>
        <dbReference type="EMBL" id="KAA1131399.1"/>
    </source>
</evidence>
<keyword evidence="2 3" id="KW-0694">RNA-binding</keyword>
<dbReference type="PANTHER" id="PTHR14089">
    <property type="entry name" value="PRE-MRNA-SPLICING FACTOR RBM22"/>
    <property type="match status" value="1"/>
</dbReference>
<accession>A0A5B0S1N5</accession>
<dbReference type="Proteomes" id="UP000325313">
    <property type="component" value="Unassembled WGS sequence"/>
</dbReference>
<protein>
    <recommendedName>
        <fullName evidence="5">RRM domain-containing protein</fullName>
    </recommendedName>
</protein>
<dbReference type="InterPro" id="IPR000504">
    <property type="entry name" value="RRM_dom"/>
</dbReference>
<dbReference type="SMART" id="SM00360">
    <property type="entry name" value="RRM"/>
    <property type="match status" value="3"/>
</dbReference>
<dbReference type="FunFam" id="3.30.70.330:FF:000400">
    <property type="entry name" value="Negative regulator of differentiation 1"/>
    <property type="match status" value="1"/>
</dbReference>
<evidence type="ECO:0000259" key="5">
    <source>
        <dbReference type="PROSITE" id="PS50102"/>
    </source>
</evidence>
<evidence type="ECO:0000256" key="3">
    <source>
        <dbReference type="PROSITE-ProRule" id="PRU00176"/>
    </source>
</evidence>
<organism evidence="6 7">
    <name type="scientific">Puccinia graminis f. sp. tritici</name>
    <dbReference type="NCBI Taxonomy" id="56615"/>
    <lineage>
        <taxon>Eukaryota</taxon>
        <taxon>Fungi</taxon>
        <taxon>Dikarya</taxon>
        <taxon>Basidiomycota</taxon>
        <taxon>Pucciniomycotina</taxon>
        <taxon>Pucciniomycetes</taxon>
        <taxon>Pucciniales</taxon>
        <taxon>Pucciniaceae</taxon>
        <taxon>Puccinia</taxon>
    </lineage>
</organism>
<dbReference type="InterPro" id="IPR039171">
    <property type="entry name" value="Cwc2/Slt11"/>
</dbReference>
<dbReference type="SUPFAM" id="SSF54928">
    <property type="entry name" value="RNA-binding domain, RBD"/>
    <property type="match status" value="2"/>
</dbReference>
<dbReference type="PROSITE" id="PS50102">
    <property type="entry name" value="RRM"/>
    <property type="match status" value="3"/>
</dbReference>
<evidence type="ECO:0000256" key="4">
    <source>
        <dbReference type="SAM" id="MobiDB-lite"/>
    </source>
</evidence>
<dbReference type="Pfam" id="PF00076">
    <property type="entry name" value="RRM_1"/>
    <property type="match status" value="1"/>
</dbReference>
<feature type="compositionally biased region" description="Polar residues" evidence="4">
    <location>
        <begin position="58"/>
        <end position="72"/>
    </location>
</feature>
<keyword evidence="1" id="KW-0677">Repeat</keyword>
<name>A0A5B0S1N5_PUCGR</name>
<dbReference type="Gene3D" id="3.30.70.330">
    <property type="match status" value="3"/>
</dbReference>
<feature type="region of interest" description="Disordered" evidence="4">
    <location>
        <begin position="55"/>
        <end position="106"/>
    </location>
</feature>
<evidence type="ECO:0000256" key="1">
    <source>
        <dbReference type="ARBA" id="ARBA00022737"/>
    </source>
</evidence>
<feature type="region of interest" description="Disordered" evidence="4">
    <location>
        <begin position="571"/>
        <end position="612"/>
    </location>
</feature>
<dbReference type="GO" id="GO:0010468">
    <property type="term" value="P:regulation of gene expression"/>
    <property type="evidence" value="ECO:0007669"/>
    <property type="project" value="UniProtKB-ARBA"/>
</dbReference>
<feature type="domain" description="RRM" evidence="5">
    <location>
        <begin position="292"/>
        <end position="347"/>
    </location>
</feature>
<dbReference type="InterPro" id="IPR035979">
    <property type="entry name" value="RBD_domain_sf"/>
</dbReference>
<reference evidence="6 7" key="1">
    <citation type="submission" date="2019-05" db="EMBL/GenBank/DDBJ databases">
        <title>Emergence of the Ug99 lineage of the wheat stem rust pathogen through somatic hybridization.</title>
        <authorList>
            <person name="Li F."/>
            <person name="Upadhyaya N.M."/>
            <person name="Sperschneider J."/>
            <person name="Matny O."/>
            <person name="Nguyen-Phuc H."/>
            <person name="Mago R."/>
            <person name="Raley C."/>
            <person name="Miller M.E."/>
            <person name="Silverstein K.A.T."/>
            <person name="Henningsen E."/>
            <person name="Hirsch C.D."/>
            <person name="Visser B."/>
            <person name="Pretorius Z.A."/>
            <person name="Steffenson B.J."/>
            <person name="Schwessinger B."/>
            <person name="Dodds P.N."/>
            <person name="Figueroa M."/>
        </authorList>
    </citation>
    <scope>NUCLEOTIDE SEQUENCE [LARGE SCALE GENOMIC DNA]</scope>
    <source>
        <strain evidence="6 7">Ug99</strain>
    </source>
</reference>
<evidence type="ECO:0000256" key="2">
    <source>
        <dbReference type="ARBA" id="ARBA00022884"/>
    </source>
</evidence>
<proteinExistence type="predicted"/>
<dbReference type="AlphaFoldDB" id="A0A5B0S1N5"/>
<feature type="compositionally biased region" description="Polar residues" evidence="4">
    <location>
        <begin position="580"/>
        <end position="608"/>
    </location>
</feature>
<dbReference type="GO" id="GO:0003729">
    <property type="term" value="F:mRNA binding"/>
    <property type="evidence" value="ECO:0007669"/>
    <property type="project" value="TreeGrafter"/>
</dbReference>
<feature type="domain" description="RRM" evidence="5">
    <location>
        <begin position="201"/>
        <end position="274"/>
    </location>
</feature>
<sequence>MDLSRPASGAKPWYLTGARGAIVLANSAFNHSFMIMTEVYPAHYHYPGTDHSAGNFGPASNTNNQPMSSGQNDEMDMLKSTNPDKKTRFATGPATSPGQQQQQQQNQNNMVAMAAMLGQMQQQQQQQQQAGQSAGFNQLMNQAGINGVGINTRSSSWRQWLWSTFKAVTVPCPPPRLVHLVQVSPNGMAQVSGGSTAQTGRTVYVGNLPADAAVDELLSQVRFGPIDTVKVLPEKNCAFISFLDPTTAAAFHSDALMRKIQLHGQELKIGWGKPSAVPINVVMAVQQNGATRNVYLGNLEETVTEQSLRDDLSRYGPIDQVKIVRDKNIGFVHFLSIATAIKVVQTLATEPAGLAEEFIMAKIDVHTCQEPTSTAATQHGRKLLWLRLPLATLALATTLAGISMDPSQVQPGNRNVYLGNIHPETTLEEICNTIRVGILQQIRYIQDKHIAFVTFVDSNAAVAFYHTATFQGIAMHNRRLKLDGVNTRDLHRLVLPWLFKPVARVTFTLVQIDDMETFDEAANPTRFSQYGEIELVNLLKEKNCALSTSHQHRELDQAIEGIKQNEEYSKFKRQRRASKSPAQMTGFSQSMMGNPSSGFHSAGFNPTQDQKDFSNIVVTAEGGSTHASPEMPPPEA</sequence>